<evidence type="ECO:0000256" key="1">
    <source>
        <dbReference type="ARBA" id="ARBA00022723"/>
    </source>
</evidence>
<keyword evidence="2" id="KW-0408">Iron</keyword>
<dbReference type="InterPro" id="IPR036008">
    <property type="entry name" value="Aconitase_4Fe-4S_dom"/>
</dbReference>
<dbReference type="Proteomes" id="UP001079430">
    <property type="component" value="Unassembled WGS sequence"/>
</dbReference>
<reference evidence="5" key="1">
    <citation type="submission" date="2022-10" db="EMBL/GenBank/DDBJ databases">
        <title>Whole genome sequencing of three plant growth promoting bacteria isolated from Vachellia tortilis subsp. raddiana in Morocco.</title>
        <authorList>
            <person name="Hnini M."/>
            <person name="Zouagui R."/>
            <person name="Zouagui H."/>
            <person name="Chemao Elfihri M.-W."/>
            <person name="Ibrahimi A."/>
            <person name="Sbabou L."/>
            <person name="Aurag J."/>
        </authorList>
    </citation>
    <scope>NUCLEOTIDE SEQUENCE</scope>
    <source>
        <strain evidence="5">LMR678</strain>
    </source>
</reference>
<name>A0ABT4KC73_9HYPH</name>
<proteinExistence type="predicted"/>
<protein>
    <submittedName>
        <fullName evidence="5">Aconitase family protein</fullName>
    </submittedName>
</protein>
<evidence type="ECO:0000259" key="4">
    <source>
        <dbReference type="Pfam" id="PF00330"/>
    </source>
</evidence>
<accession>A0ABT4KC73</accession>
<keyword evidence="6" id="KW-1185">Reference proteome</keyword>
<evidence type="ECO:0000313" key="6">
    <source>
        <dbReference type="Proteomes" id="UP001079430"/>
    </source>
</evidence>
<gene>
    <name evidence="5" type="ORF">O3W52_00060</name>
</gene>
<evidence type="ECO:0000256" key="3">
    <source>
        <dbReference type="ARBA" id="ARBA00023014"/>
    </source>
</evidence>
<keyword evidence="3" id="KW-0411">Iron-sulfur</keyword>
<evidence type="ECO:0000313" key="5">
    <source>
        <dbReference type="EMBL" id="MCZ4088587.1"/>
    </source>
</evidence>
<keyword evidence="1" id="KW-0479">Metal-binding</keyword>
<feature type="domain" description="Aconitase/3-isopropylmalate dehydratase large subunit alpha/beta/alpha" evidence="4">
    <location>
        <begin position="1"/>
        <end position="86"/>
    </location>
</feature>
<dbReference type="Pfam" id="PF00330">
    <property type="entry name" value="Aconitase"/>
    <property type="match status" value="1"/>
</dbReference>
<dbReference type="InterPro" id="IPR015931">
    <property type="entry name" value="Acnase/IPM_dHydase_lsu_aba_1/3"/>
</dbReference>
<dbReference type="SUPFAM" id="SSF53732">
    <property type="entry name" value="Aconitase iron-sulfur domain"/>
    <property type="match status" value="1"/>
</dbReference>
<dbReference type="InterPro" id="IPR001030">
    <property type="entry name" value="Acoase/IPM_deHydtase_lsu_aba"/>
</dbReference>
<sequence>MINGIGVLALGRGRAGGGKASLGFPVTIRTLDVVGVRSTGRLFSWRQSTDLALDATHLRRRHKISGEFVEFSAGCVSTLTGGDCAVIAK</sequence>
<organism evidence="5 6">
    <name type="scientific">Sinorhizobium psoraleae</name>
    <dbReference type="NCBI Taxonomy" id="520838"/>
    <lineage>
        <taxon>Bacteria</taxon>
        <taxon>Pseudomonadati</taxon>
        <taxon>Pseudomonadota</taxon>
        <taxon>Alphaproteobacteria</taxon>
        <taxon>Hyphomicrobiales</taxon>
        <taxon>Rhizobiaceae</taxon>
        <taxon>Sinorhizobium/Ensifer group</taxon>
        <taxon>Sinorhizobium</taxon>
    </lineage>
</organism>
<evidence type="ECO:0000256" key="2">
    <source>
        <dbReference type="ARBA" id="ARBA00023004"/>
    </source>
</evidence>
<comment type="caution">
    <text evidence="5">The sequence shown here is derived from an EMBL/GenBank/DDBJ whole genome shotgun (WGS) entry which is preliminary data.</text>
</comment>
<dbReference type="Gene3D" id="3.30.499.10">
    <property type="entry name" value="Aconitase, domain 3"/>
    <property type="match status" value="1"/>
</dbReference>
<dbReference type="RefSeq" id="WP_269274499.1">
    <property type="nucleotide sequence ID" value="NZ_JAPVOI010000002.1"/>
</dbReference>
<dbReference type="EMBL" id="JAPVOI010000002">
    <property type="protein sequence ID" value="MCZ4088587.1"/>
    <property type="molecule type" value="Genomic_DNA"/>
</dbReference>